<reference evidence="2 3" key="1">
    <citation type="journal article" date="2015" name="Plant Cell">
        <title>Oil accumulation by the oleaginous diatom Fistulifera solaris as revealed by the genome and transcriptome.</title>
        <authorList>
            <person name="Tanaka T."/>
            <person name="Maeda Y."/>
            <person name="Veluchamy A."/>
            <person name="Tanaka M."/>
            <person name="Abida H."/>
            <person name="Marechal E."/>
            <person name="Bowler C."/>
            <person name="Muto M."/>
            <person name="Sunaga Y."/>
            <person name="Tanaka M."/>
            <person name="Yoshino T."/>
            <person name="Taniguchi T."/>
            <person name="Fukuda Y."/>
            <person name="Nemoto M."/>
            <person name="Matsumoto M."/>
            <person name="Wong P.S."/>
            <person name="Aburatani S."/>
            <person name="Fujibuchi W."/>
        </authorList>
    </citation>
    <scope>NUCLEOTIDE SEQUENCE [LARGE SCALE GENOMIC DNA]</scope>
    <source>
        <strain evidence="2 3">JPCC DA0580</strain>
    </source>
</reference>
<dbReference type="EMBL" id="BDSP01000197">
    <property type="protein sequence ID" value="GAX23156.1"/>
    <property type="molecule type" value="Genomic_DNA"/>
</dbReference>
<keyword evidence="3" id="KW-1185">Reference proteome</keyword>
<organism evidence="2 3">
    <name type="scientific">Fistulifera solaris</name>
    <name type="common">Oleaginous diatom</name>
    <dbReference type="NCBI Taxonomy" id="1519565"/>
    <lineage>
        <taxon>Eukaryota</taxon>
        <taxon>Sar</taxon>
        <taxon>Stramenopiles</taxon>
        <taxon>Ochrophyta</taxon>
        <taxon>Bacillariophyta</taxon>
        <taxon>Bacillariophyceae</taxon>
        <taxon>Bacillariophycidae</taxon>
        <taxon>Naviculales</taxon>
        <taxon>Naviculaceae</taxon>
        <taxon>Fistulifera</taxon>
    </lineage>
</organism>
<evidence type="ECO:0000313" key="2">
    <source>
        <dbReference type="EMBL" id="GAX23156.1"/>
    </source>
</evidence>
<gene>
    <name evidence="2" type="ORF">FisN_33Lh047</name>
</gene>
<feature type="signal peptide" evidence="1">
    <location>
        <begin position="1"/>
        <end position="24"/>
    </location>
</feature>
<keyword evidence="1" id="KW-0732">Signal</keyword>
<protein>
    <submittedName>
        <fullName evidence="2">Uncharacterized protein</fullName>
    </submittedName>
</protein>
<feature type="chain" id="PRO_5012825837" evidence="1">
    <location>
        <begin position="25"/>
        <end position="189"/>
    </location>
</feature>
<dbReference type="InParanoid" id="A0A1Z5KAD6"/>
<proteinExistence type="predicted"/>
<dbReference type="AlphaFoldDB" id="A0A1Z5KAD6"/>
<comment type="caution">
    <text evidence="2">The sequence shown here is derived from an EMBL/GenBank/DDBJ whole genome shotgun (WGS) entry which is preliminary data.</text>
</comment>
<evidence type="ECO:0000256" key="1">
    <source>
        <dbReference type="SAM" id="SignalP"/>
    </source>
</evidence>
<evidence type="ECO:0000313" key="3">
    <source>
        <dbReference type="Proteomes" id="UP000198406"/>
    </source>
</evidence>
<dbReference type="Proteomes" id="UP000198406">
    <property type="component" value="Unassembled WGS sequence"/>
</dbReference>
<accession>A0A1Z5KAD6</accession>
<sequence>MISNKTFAAASLLLLGSMATFMLSSQHQDLSPVLFSRQMQGFKGDHGDHTDHGDHGHDGGDVAEVEELEIWEGDWYGPYNHAEGEWRVFWIPMKGNECCCNTWSDFAGTDTDLFLTDDPNYVLDPNWAGWDRKATEAGSKETATIRKSSSDWKCYAAVYGVVDTNRAGIKCIDVTMGGREDMGSPDWAL</sequence>
<name>A0A1Z5KAD6_FISSO</name>